<feature type="chain" id="PRO_5022046578" description="Chromosome partition protein Smc" evidence="3">
    <location>
        <begin position="23"/>
        <end position="270"/>
    </location>
</feature>
<proteinExistence type="predicted"/>
<dbReference type="AlphaFoldDB" id="A0A518HAF4"/>
<dbReference type="RefSeq" id="WP_145275887.1">
    <property type="nucleotide sequence ID" value="NZ_CP036426.1"/>
</dbReference>
<accession>A0A518HAF4</accession>
<dbReference type="Proteomes" id="UP000317835">
    <property type="component" value="Chromosome"/>
</dbReference>
<feature type="signal peptide" evidence="3">
    <location>
        <begin position="1"/>
        <end position="22"/>
    </location>
</feature>
<evidence type="ECO:0000256" key="1">
    <source>
        <dbReference type="SAM" id="Coils"/>
    </source>
</evidence>
<keyword evidence="5" id="KW-1185">Reference proteome</keyword>
<dbReference type="KEGG" id="tpla:ElP_57790"/>
<name>A0A518HAF4_9BACT</name>
<keyword evidence="1" id="KW-0175">Coiled coil</keyword>
<organism evidence="4 5">
    <name type="scientific">Tautonia plasticadhaerens</name>
    <dbReference type="NCBI Taxonomy" id="2527974"/>
    <lineage>
        <taxon>Bacteria</taxon>
        <taxon>Pseudomonadati</taxon>
        <taxon>Planctomycetota</taxon>
        <taxon>Planctomycetia</taxon>
        <taxon>Isosphaerales</taxon>
        <taxon>Isosphaeraceae</taxon>
        <taxon>Tautonia</taxon>
    </lineage>
</organism>
<keyword evidence="3" id="KW-0732">Signal</keyword>
<protein>
    <recommendedName>
        <fullName evidence="6">Chromosome partition protein Smc</fullName>
    </recommendedName>
</protein>
<feature type="coiled-coil region" evidence="1">
    <location>
        <begin position="90"/>
        <end position="117"/>
    </location>
</feature>
<evidence type="ECO:0000313" key="5">
    <source>
        <dbReference type="Proteomes" id="UP000317835"/>
    </source>
</evidence>
<dbReference type="EMBL" id="CP036426">
    <property type="protein sequence ID" value="QDV37832.1"/>
    <property type="molecule type" value="Genomic_DNA"/>
</dbReference>
<feature type="region of interest" description="Disordered" evidence="2">
    <location>
        <begin position="243"/>
        <end position="270"/>
    </location>
</feature>
<reference evidence="4 5" key="1">
    <citation type="submission" date="2019-02" db="EMBL/GenBank/DDBJ databases">
        <title>Deep-cultivation of Planctomycetes and their phenomic and genomic characterization uncovers novel biology.</title>
        <authorList>
            <person name="Wiegand S."/>
            <person name="Jogler M."/>
            <person name="Boedeker C."/>
            <person name="Pinto D."/>
            <person name="Vollmers J."/>
            <person name="Rivas-Marin E."/>
            <person name="Kohn T."/>
            <person name="Peeters S.H."/>
            <person name="Heuer A."/>
            <person name="Rast P."/>
            <person name="Oberbeckmann S."/>
            <person name="Bunk B."/>
            <person name="Jeske O."/>
            <person name="Meyerdierks A."/>
            <person name="Storesund J.E."/>
            <person name="Kallscheuer N."/>
            <person name="Luecker S."/>
            <person name="Lage O.M."/>
            <person name="Pohl T."/>
            <person name="Merkel B.J."/>
            <person name="Hornburger P."/>
            <person name="Mueller R.-W."/>
            <person name="Bruemmer F."/>
            <person name="Labrenz M."/>
            <person name="Spormann A.M."/>
            <person name="Op den Camp H."/>
            <person name="Overmann J."/>
            <person name="Amann R."/>
            <person name="Jetten M.S.M."/>
            <person name="Mascher T."/>
            <person name="Medema M.H."/>
            <person name="Devos D.P."/>
            <person name="Kaster A.-K."/>
            <person name="Ovreas L."/>
            <person name="Rohde M."/>
            <person name="Galperin M.Y."/>
            <person name="Jogler C."/>
        </authorList>
    </citation>
    <scope>NUCLEOTIDE SEQUENCE [LARGE SCALE GENOMIC DNA]</scope>
    <source>
        <strain evidence="4 5">ElP</strain>
    </source>
</reference>
<evidence type="ECO:0000256" key="2">
    <source>
        <dbReference type="SAM" id="MobiDB-lite"/>
    </source>
</evidence>
<evidence type="ECO:0000313" key="4">
    <source>
        <dbReference type="EMBL" id="QDV37832.1"/>
    </source>
</evidence>
<evidence type="ECO:0000256" key="3">
    <source>
        <dbReference type="SAM" id="SignalP"/>
    </source>
</evidence>
<sequence length="270" mass="29917" precursor="true">MGAIRMTLAPIGLAMTVQLVGAAAPVSGDEETPEALRALLSERGLTFVGREFLLDEGDAVRAYREAEEEVASFLGAHAEHAAILGDEAAIDQANSRIGELQRANADLKANAQSLERKYGTTPIRRWNAADRNAYKTLQNQFKANRTTIDRLVGEIKQARSRLPKPQDRKRIEEEFTRQRSSCRMSVERLSGLMEPLALRYRDLEADREVKDAVIRLNALGEGPYRLGPSKGFTVAFSRLQEARQALGLSEPEPEPEAEPPGRLRRGRGRG</sequence>
<gene>
    <name evidence="4" type="ORF">ElP_57790</name>
</gene>
<evidence type="ECO:0008006" key="6">
    <source>
        <dbReference type="Google" id="ProtNLM"/>
    </source>
</evidence>